<dbReference type="GO" id="GO:0006415">
    <property type="term" value="P:translational termination"/>
    <property type="evidence" value="ECO:0007669"/>
    <property type="project" value="UniProtKB-UniRule"/>
</dbReference>
<dbReference type="PANTHER" id="PTHR20982">
    <property type="entry name" value="RIBOSOME RECYCLING FACTOR"/>
    <property type="match status" value="1"/>
</dbReference>
<dbReference type="Pfam" id="PF01765">
    <property type="entry name" value="RRF"/>
    <property type="match status" value="1"/>
</dbReference>
<feature type="region of interest" description="Disordered" evidence="4">
    <location>
        <begin position="143"/>
        <end position="181"/>
    </location>
</feature>
<comment type="similarity">
    <text evidence="1 3">Belongs to the RRF family.</text>
</comment>
<sequence length="181" mass="20708">MDLKDFQLSLDKCIEHLLNDMSQIHTGRATPELIEEVKVNAYGAVSPMKALANISISDAKSLLVQPWDKSILEAIEKGINASNLGFLPSIEGEYVRVKIPDLTEERRKEFVRIMKERVEACRVSIRNVRQEFMQETDMMIESGMSEDEGKRSKEEAEKMVKAANEKVEEMREKKESELMTV</sequence>
<gene>
    <name evidence="3" type="primary">frr</name>
    <name evidence="6" type="ORF">UT34_C0001G0397</name>
</gene>
<dbReference type="EMBL" id="LBWK01000001">
    <property type="protein sequence ID" value="KKR06357.1"/>
    <property type="molecule type" value="Genomic_DNA"/>
</dbReference>
<dbReference type="PATRIC" id="fig|1619100.3.peg.403"/>
<accession>A0A0G0QXJ8</accession>
<feature type="compositionally biased region" description="Basic and acidic residues" evidence="4">
    <location>
        <begin position="147"/>
        <end position="181"/>
    </location>
</feature>
<proteinExistence type="inferred from homology"/>
<dbReference type="Proteomes" id="UP000034799">
    <property type="component" value="Unassembled WGS sequence"/>
</dbReference>
<dbReference type="InterPro" id="IPR036191">
    <property type="entry name" value="RRF_sf"/>
</dbReference>
<protein>
    <recommendedName>
        <fullName evidence="3">Ribosome-recycling factor</fullName>
        <shortName evidence="3">RRF</shortName>
    </recommendedName>
    <alternativeName>
        <fullName evidence="3">Ribosome-releasing factor</fullName>
    </alternativeName>
</protein>
<dbReference type="InterPro" id="IPR023584">
    <property type="entry name" value="Ribosome_recyc_fac_dom"/>
</dbReference>
<evidence type="ECO:0000256" key="2">
    <source>
        <dbReference type="ARBA" id="ARBA00022917"/>
    </source>
</evidence>
<dbReference type="STRING" id="1619100.UT34_C0001G0397"/>
<comment type="caution">
    <text evidence="6">The sequence shown here is derived from an EMBL/GenBank/DDBJ whole genome shotgun (WGS) entry which is preliminary data.</text>
</comment>
<dbReference type="AlphaFoldDB" id="A0A0G0QXJ8"/>
<feature type="domain" description="Ribosome recycling factor" evidence="5">
    <location>
        <begin position="19"/>
        <end position="179"/>
    </location>
</feature>
<reference evidence="6 7" key="1">
    <citation type="journal article" date="2015" name="Nature">
        <title>rRNA introns, odd ribosomes, and small enigmatic genomes across a large radiation of phyla.</title>
        <authorList>
            <person name="Brown C.T."/>
            <person name="Hug L.A."/>
            <person name="Thomas B.C."/>
            <person name="Sharon I."/>
            <person name="Castelle C.J."/>
            <person name="Singh A."/>
            <person name="Wilkins M.J."/>
            <person name="Williams K.H."/>
            <person name="Banfield J.F."/>
        </authorList>
    </citation>
    <scope>NUCLEOTIDE SEQUENCE [LARGE SCALE GENOMIC DNA]</scope>
</reference>
<keyword evidence="2 3" id="KW-0648">Protein biosynthesis</keyword>
<organism evidence="6 7">
    <name type="scientific">candidate division WS6 bacterium GW2011_GWF2_39_15</name>
    <dbReference type="NCBI Taxonomy" id="1619100"/>
    <lineage>
        <taxon>Bacteria</taxon>
        <taxon>Candidatus Dojkabacteria</taxon>
    </lineage>
</organism>
<evidence type="ECO:0000256" key="4">
    <source>
        <dbReference type="SAM" id="MobiDB-lite"/>
    </source>
</evidence>
<dbReference type="Gene3D" id="1.10.132.20">
    <property type="entry name" value="Ribosome-recycling factor"/>
    <property type="match status" value="1"/>
</dbReference>
<dbReference type="HAMAP" id="MF_00040">
    <property type="entry name" value="RRF"/>
    <property type="match status" value="1"/>
</dbReference>
<evidence type="ECO:0000259" key="5">
    <source>
        <dbReference type="Pfam" id="PF01765"/>
    </source>
</evidence>
<dbReference type="NCBIfam" id="TIGR00496">
    <property type="entry name" value="frr"/>
    <property type="match status" value="1"/>
</dbReference>
<evidence type="ECO:0000313" key="6">
    <source>
        <dbReference type="EMBL" id="KKR06357.1"/>
    </source>
</evidence>
<evidence type="ECO:0000313" key="7">
    <source>
        <dbReference type="Proteomes" id="UP000034799"/>
    </source>
</evidence>
<evidence type="ECO:0000256" key="1">
    <source>
        <dbReference type="ARBA" id="ARBA00005912"/>
    </source>
</evidence>
<dbReference type="InterPro" id="IPR002661">
    <property type="entry name" value="Ribosome_recyc_fac"/>
</dbReference>
<name>A0A0G0QXJ8_9BACT</name>
<keyword evidence="3" id="KW-0963">Cytoplasm</keyword>
<comment type="function">
    <text evidence="3">Responsible for the release of ribosomes from messenger RNA at the termination of protein biosynthesis. May increase the efficiency of translation by recycling ribosomes from one round of translation to another.</text>
</comment>
<dbReference type="GO" id="GO:0005737">
    <property type="term" value="C:cytoplasm"/>
    <property type="evidence" value="ECO:0007669"/>
    <property type="project" value="UniProtKB-SubCell"/>
</dbReference>
<comment type="subcellular location">
    <subcellularLocation>
        <location evidence="3">Cytoplasm</location>
    </subcellularLocation>
</comment>
<evidence type="ECO:0000256" key="3">
    <source>
        <dbReference type="HAMAP-Rule" id="MF_00040"/>
    </source>
</evidence>
<dbReference type="Gene3D" id="3.30.1360.40">
    <property type="match status" value="1"/>
</dbReference>
<dbReference type="PANTHER" id="PTHR20982:SF3">
    <property type="entry name" value="MITOCHONDRIAL RIBOSOME RECYCLING FACTOR PSEUDO 1"/>
    <property type="match status" value="1"/>
</dbReference>
<dbReference type="SUPFAM" id="SSF55194">
    <property type="entry name" value="Ribosome recycling factor, RRF"/>
    <property type="match status" value="1"/>
</dbReference>
<dbReference type="FunFam" id="3.30.1360.40:FF:000001">
    <property type="entry name" value="Ribosome-recycling factor"/>
    <property type="match status" value="1"/>
</dbReference>
<dbReference type="GO" id="GO:0043023">
    <property type="term" value="F:ribosomal large subunit binding"/>
    <property type="evidence" value="ECO:0007669"/>
    <property type="project" value="TreeGrafter"/>
</dbReference>